<dbReference type="GO" id="GO:0005634">
    <property type="term" value="C:nucleus"/>
    <property type="evidence" value="ECO:0007669"/>
    <property type="project" value="UniProtKB-SubCell"/>
</dbReference>
<evidence type="ECO:0000256" key="7">
    <source>
        <dbReference type="PROSITE-ProRule" id="PRU00042"/>
    </source>
</evidence>
<evidence type="ECO:0000256" key="1">
    <source>
        <dbReference type="ARBA" id="ARBA00004123"/>
    </source>
</evidence>
<feature type="domain" description="C2H2-type" evidence="8">
    <location>
        <begin position="1"/>
        <end position="20"/>
    </location>
</feature>
<keyword evidence="6" id="KW-0539">Nucleus</keyword>
<dbReference type="PANTHER" id="PTHR23226">
    <property type="entry name" value="ZINC FINGER AND SCAN DOMAIN-CONTAINING"/>
    <property type="match status" value="1"/>
</dbReference>
<dbReference type="PROSITE" id="PS50157">
    <property type="entry name" value="ZINC_FINGER_C2H2_2"/>
    <property type="match status" value="2"/>
</dbReference>
<dbReference type="InterPro" id="IPR036236">
    <property type="entry name" value="Znf_C2H2_sf"/>
</dbReference>
<comment type="caution">
    <text evidence="9">The sequence shown here is derived from an EMBL/GenBank/DDBJ whole genome shotgun (WGS) entry which is preliminary data.</text>
</comment>
<evidence type="ECO:0000313" key="9">
    <source>
        <dbReference type="EMBL" id="NXF91174.1"/>
    </source>
</evidence>
<evidence type="ECO:0000256" key="2">
    <source>
        <dbReference type="ARBA" id="ARBA00022723"/>
    </source>
</evidence>
<evidence type="ECO:0000256" key="3">
    <source>
        <dbReference type="ARBA" id="ARBA00022737"/>
    </source>
</evidence>
<reference evidence="9 10" key="1">
    <citation type="submission" date="2019-09" db="EMBL/GenBank/DDBJ databases">
        <title>Bird 10,000 Genomes (B10K) Project - Family phase.</title>
        <authorList>
            <person name="Zhang G."/>
        </authorList>
    </citation>
    <scope>NUCLEOTIDE SEQUENCE [LARGE SCALE GENOMIC DNA]</scope>
    <source>
        <strain evidence="9">B10K-DU-001-04</strain>
        <tissue evidence="9">Muscle</tissue>
    </source>
</reference>
<feature type="domain" description="C2H2-type" evidence="8">
    <location>
        <begin position="21"/>
        <end position="48"/>
    </location>
</feature>
<keyword evidence="3" id="KW-0677">Repeat</keyword>
<keyword evidence="2" id="KW-0479">Metal-binding</keyword>
<dbReference type="Pfam" id="PF00096">
    <property type="entry name" value="zf-C2H2"/>
    <property type="match status" value="1"/>
</dbReference>
<dbReference type="OrthoDB" id="654211at2759"/>
<evidence type="ECO:0000259" key="8">
    <source>
        <dbReference type="PROSITE" id="PS50157"/>
    </source>
</evidence>
<dbReference type="Proteomes" id="UP000583613">
    <property type="component" value="Unassembled WGS sequence"/>
</dbReference>
<dbReference type="GO" id="GO:0008270">
    <property type="term" value="F:zinc ion binding"/>
    <property type="evidence" value="ECO:0007669"/>
    <property type="project" value="UniProtKB-KW"/>
</dbReference>
<accession>A0A7K8XKB2</accession>
<feature type="non-terminal residue" evidence="9">
    <location>
        <position position="1"/>
    </location>
</feature>
<protein>
    <submittedName>
        <fullName evidence="9">ZNF22 protein</fullName>
    </submittedName>
</protein>
<name>A0A7K8XKB2_9PICI</name>
<dbReference type="GO" id="GO:0000981">
    <property type="term" value="F:DNA-binding transcription factor activity, RNA polymerase II-specific"/>
    <property type="evidence" value="ECO:0007669"/>
    <property type="project" value="TreeGrafter"/>
</dbReference>
<evidence type="ECO:0000313" key="10">
    <source>
        <dbReference type="Proteomes" id="UP000583613"/>
    </source>
</evidence>
<dbReference type="InterPro" id="IPR013087">
    <property type="entry name" value="Znf_C2H2_type"/>
</dbReference>
<organism evidence="9 10">
    <name type="scientific">Eubucco bourcierii</name>
    <name type="common">red-headed barbet</name>
    <dbReference type="NCBI Taxonomy" id="91767"/>
    <lineage>
        <taxon>Eukaryota</taxon>
        <taxon>Metazoa</taxon>
        <taxon>Chordata</taxon>
        <taxon>Craniata</taxon>
        <taxon>Vertebrata</taxon>
        <taxon>Euteleostomi</taxon>
        <taxon>Archelosauria</taxon>
        <taxon>Archosauria</taxon>
        <taxon>Dinosauria</taxon>
        <taxon>Saurischia</taxon>
        <taxon>Theropoda</taxon>
        <taxon>Coelurosauria</taxon>
        <taxon>Aves</taxon>
        <taxon>Neognathae</taxon>
        <taxon>Neoaves</taxon>
        <taxon>Telluraves</taxon>
        <taxon>Coraciimorphae</taxon>
        <taxon>Piciformes</taxon>
        <taxon>Ramphastidae</taxon>
        <taxon>Eubucco</taxon>
    </lineage>
</organism>
<feature type="non-terminal residue" evidence="9">
    <location>
        <position position="55"/>
    </location>
</feature>
<comment type="subcellular location">
    <subcellularLocation>
        <location evidence="1">Nucleus</location>
    </subcellularLocation>
</comment>
<dbReference type="EMBL" id="VWZE01012324">
    <property type="protein sequence ID" value="NXF91174.1"/>
    <property type="molecule type" value="Genomic_DNA"/>
</dbReference>
<proteinExistence type="predicted"/>
<keyword evidence="4 7" id="KW-0863">Zinc-finger</keyword>
<dbReference type="Gene3D" id="3.30.160.60">
    <property type="entry name" value="Classic Zinc Finger"/>
    <property type="match status" value="3"/>
</dbReference>
<dbReference type="FunFam" id="3.30.160.60:FF:002343">
    <property type="entry name" value="Zinc finger protein 33A"/>
    <property type="match status" value="1"/>
</dbReference>
<evidence type="ECO:0000256" key="6">
    <source>
        <dbReference type="ARBA" id="ARBA00023242"/>
    </source>
</evidence>
<evidence type="ECO:0000256" key="4">
    <source>
        <dbReference type="ARBA" id="ARBA00022771"/>
    </source>
</evidence>
<evidence type="ECO:0000256" key="5">
    <source>
        <dbReference type="ARBA" id="ARBA00022833"/>
    </source>
</evidence>
<dbReference type="PANTHER" id="PTHR23226:SF416">
    <property type="entry name" value="FI01424P"/>
    <property type="match status" value="1"/>
</dbReference>
<dbReference type="SUPFAM" id="SSF57667">
    <property type="entry name" value="beta-beta-alpha zinc fingers"/>
    <property type="match status" value="1"/>
</dbReference>
<gene>
    <name evidence="9" type="primary">Znf22_1</name>
    <name evidence="9" type="ORF">EUBBOU_R04498</name>
</gene>
<dbReference type="GO" id="GO:0000978">
    <property type="term" value="F:RNA polymerase II cis-regulatory region sequence-specific DNA binding"/>
    <property type="evidence" value="ECO:0007669"/>
    <property type="project" value="TreeGrafter"/>
</dbReference>
<keyword evidence="10" id="KW-1185">Reference proteome</keyword>
<keyword evidence="5" id="KW-0862">Zinc</keyword>
<dbReference type="PROSITE" id="PS00028">
    <property type="entry name" value="ZINC_FINGER_C2H2_1"/>
    <property type="match status" value="1"/>
</dbReference>
<dbReference type="AlphaFoldDB" id="A0A7K8XKB2"/>
<sequence length="55" mass="6246">SFTTSSNFIQHRLLHTGEKPYTCSECGKSFTHSFTLTQHRHVHTGEKPYTCSECG</sequence>